<dbReference type="Pfam" id="PF25552">
    <property type="entry name" value="LIFR_D4"/>
    <property type="match status" value="1"/>
</dbReference>
<dbReference type="InterPro" id="IPR003961">
    <property type="entry name" value="FN3_dom"/>
</dbReference>
<evidence type="ECO:0000256" key="10">
    <source>
        <dbReference type="ARBA" id="ARBA00023180"/>
    </source>
</evidence>
<reference evidence="16 17" key="1">
    <citation type="submission" date="2019-05" db="EMBL/GenBank/DDBJ databases">
        <title>A Chromosome-scale Meerkat (S. suricatta) Genome Assembly.</title>
        <authorList>
            <person name="Dudchenko O."/>
            <person name="Lieberman Aiden E."/>
            <person name="Tung J."/>
            <person name="Barreiro L.B."/>
            <person name="Clutton-Brock T.H."/>
        </authorList>
    </citation>
    <scope>NUCLEOTIDE SEQUENCE [LARGE SCALE GENOMIC DNA]</scope>
</reference>
<dbReference type="FunFam" id="2.60.40.10:FF:000657">
    <property type="entry name" value="Leukemia inhibitory factor receptor"/>
    <property type="match status" value="1"/>
</dbReference>
<dbReference type="FunFam" id="2.60.40.10:FF:001286">
    <property type="entry name" value="Oncostatin-M-specific receptor subunit beta"/>
    <property type="match status" value="1"/>
</dbReference>
<keyword evidence="6 14" id="KW-1133">Transmembrane helix</keyword>
<dbReference type="Pfam" id="PF21177">
    <property type="entry name" value="LIF-R_Ig-like"/>
    <property type="match status" value="1"/>
</dbReference>
<evidence type="ECO:0000313" key="17">
    <source>
        <dbReference type="Proteomes" id="UP000472268"/>
    </source>
</evidence>
<dbReference type="FunFam" id="2.60.40.10:FF:000578">
    <property type="entry name" value="Leukemia inhibitory factor receptor"/>
    <property type="match status" value="1"/>
</dbReference>
<proteinExistence type="inferred from homology"/>
<dbReference type="Pfam" id="PF17971">
    <property type="entry name" value="LIFR_D2"/>
    <property type="match status" value="1"/>
</dbReference>
<keyword evidence="8" id="KW-1015">Disulfide bond</keyword>
<evidence type="ECO:0000256" key="9">
    <source>
        <dbReference type="ARBA" id="ARBA00023170"/>
    </source>
</evidence>
<keyword evidence="7 14" id="KW-0472">Membrane</keyword>
<keyword evidence="17" id="KW-1185">Reference proteome</keyword>
<evidence type="ECO:0000256" key="11">
    <source>
        <dbReference type="ARBA" id="ARBA00064786"/>
    </source>
</evidence>
<dbReference type="Pfam" id="PF00041">
    <property type="entry name" value="fn3"/>
    <property type="match status" value="1"/>
</dbReference>
<organism evidence="16 17">
    <name type="scientific">Suricata suricatta</name>
    <name type="common">Meerkat</name>
    <dbReference type="NCBI Taxonomy" id="37032"/>
    <lineage>
        <taxon>Eukaryota</taxon>
        <taxon>Metazoa</taxon>
        <taxon>Chordata</taxon>
        <taxon>Craniata</taxon>
        <taxon>Vertebrata</taxon>
        <taxon>Euteleostomi</taxon>
        <taxon>Mammalia</taxon>
        <taxon>Eutheria</taxon>
        <taxon>Laurasiatheria</taxon>
        <taxon>Carnivora</taxon>
        <taxon>Feliformia</taxon>
        <taxon>Herpestidae</taxon>
        <taxon>Suricata</taxon>
    </lineage>
</organism>
<dbReference type="Proteomes" id="UP000472268">
    <property type="component" value="Chromosome 6"/>
</dbReference>
<dbReference type="SUPFAM" id="SSF49265">
    <property type="entry name" value="Fibronectin type III"/>
    <property type="match status" value="3"/>
</dbReference>
<comment type="similarity">
    <text evidence="2">Belongs to the type I cytokine receptor family. Type 2 subfamily.</text>
</comment>
<dbReference type="GO" id="GO:0005886">
    <property type="term" value="C:plasma membrane"/>
    <property type="evidence" value="ECO:0007669"/>
    <property type="project" value="UniProtKB-ARBA"/>
</dbReference>
<keyword evidence="9" id="KW-0675">Receptor</keyword>
<evidence type="ECO:0000256" key="4">
    <source>
        <dbReference type="ARBA" id="ARBA00022729"/>
    </source>
</evidence>
<dbReference type="FunFam" id="2.60.40.10:FF:000607">
    <property type="entry name" value="Leukemia inhibitory factor receptor"/>
    <property type="match status" value="1"/>
</dbReference>
<dbReference type="PANTHER" id="PTHR48423:SF1">
    <property type="entry name" value="INTERLEUKIN-27 RECEPTOR SUBUNIT ALPHA"/>
    <property type="match status" value="1"/>
</dbReference>
<dbReference type="SMART" id="SM00060">
    <property type="entry name" value="FN3"/>
    <property type="match status" value="4"/>
</dbReference>
<dbReference type="PROSITE" id="PS01353">
    <property type="entry name" value="HEMATOPO_REC_L_F2"/>
    <property type="match status" value="1"/>
</dbReference>
<reference evidence="16" key="3">
    <citation type="submission" date="2025-09" db="UniProtKB">
        <authorList>
            <consortium name="Ensembl"/>
        </authorList>
    </citation>
    <scope>IDENTIFICATION</scope>
</reference>
<keyword evidence="3 14" id="KW-0812">Transmembrane</keyword>
<dbReference type="InterPro" id="IPR003529">
    <property type="entry name" value="Hematopoietin_rcpt_Gp130_CS"/>
</dbReference>
<evidence type="ECO:0000256" key="2">
    <source>
        <dbReference type="ARBA" id="ARBA00008921"/>
    </source>
</evidence>
<dbReference type="FunFam" id="2.60.40.10:FF:001289">
    <property type="entry name" value="Oncostatin-M-specific receptor subunit beta"/>
    <property type="match status" value="1"/>
</dbReference>
<evidence type="ECO:0000256" key="13">
    <source>
        <dbReference type="ARBA" id="ARBA00079310"/>
    </source>
</evidence>
<dbReference type="GO" id="GO:0004896">
    <property type="term" value="F:cytokine receptor activity"/>
    <property type="evidence" value="ECO:0007669"/>
    <property type="project" value="InterPro"/>
</dbReference>
<dbReference type="InterPro" id="IPR048497">
    <property type="entry name" value="LIF-R-like_Ig-like"/>
</dbReference>
<keyword evidence="10" id="KW-0325">Glycoprotein</keyword>
<accession>A0A673TAD0</accession>
<dbReference type="Ensembl" id="ENSSSUT00005006835.1">
    <property type="protein sequence ID" value="ENSSSUP00005005904.1"/>
    <property type="gene ID" value="ENSSSUG00005003807.1"/>
</dbReference>
<dbReference type="InterPro" id="IPR013783">
    <property type="entry name" value="Ig-like_fold"/>
</dbReference>
<dbReference type="PROSITE" id="PS50853">
    <property type="entry name" value="FN3"/>
    <property type="match status" value="3"/>
</dbReference>
<dbReference type="InterPro" id="IPR036116">
    <property type="entry name" value="FN3_sf"/>
</dbReference>
<evidence type="ECO:0000256" key="6">
    <source>
        <dbReference type="ARBA" id="ARBA00022989"/>
    </source>
</evidence>
<dbReference type="InterPro" id="IPR052672">
    <property type="entry name" value="Type1_Cytokine_Rcpt_Type2"/>
</dbReference>
<dbReference type="Gene3D" id="2.60.40.10">
    <property type="entry name" value="Immunoglobulins"/>
    <property type="match status" value="7"/>
</dbReference>
<evidence type="ECO:0000256" key="14">
    <source>
        <dbReference type="SAM" id="Phobius"/>
    </source>
</evidence>
<feature type="domain" description="Fibronectin type-III" evidence="15">
    <location>
        <begin position="461"/>
        <end position="556"/>
    </location>
</feature>
<reference evidence="16" key="2">
    <citation type="submission" date="2025-08" db="UniProtKB">
        <authorList>
            <consortium name="Ensembl"/>
        </authorList>
    </citation>
    <scope>IDENTIFICATION</scope>
</reference>
<comment type="subcellular location">
    <subcellularLocation>
        <location evidence="1">Membrane</location>
        <topology evidence="1">Single-pass type I membrane protein</topology>
    </subcellularLocation>
</comment>
<dbReference type="FunFam" id="2.60.40.10:FF:001148">
    <property type="entry name" value="oncostatin-M-specific receptor subunit beta"/>
    <property type="match status" value="1"/>
</dbReference>
<feature type="domain" description="Fibronectin type-III" evidence="15">
    <location>
        <begin position="653"/>
        <end position="764"/>
    </location>
</feature>
<evidence type="ECO:0000259" key="15">
    <source>
        <dbReference type="PROSITE" id="PS50853"/>
    </source>
</evidence>
<evidence type="ECO:0000256" key="12">
    <source>
        <dbReference type="ARBA" id="ARBA00071726"/>
    </source>
</evidence>
<dbReference type="CDD" id="cd00063">
    <property type="entry name" value="FN3"/>
    <property type="match status" value="3"/>
</dbReference>
<evidence type="ECO:0000256" key="8">
    <source>
        <dbReference type="ARBA" id="ARBA00023157"/>
    </source>
</evidence>
<keyword evidence="5" id="KW-0677">Repeat</keyword>
<dbReference type="FunFam" id="2.60.40.10:FF:000738">
    <property type="entry name" value="Leukemia inhibitory factor receptor"/>
    <property type="match status" value="1"/>
</dbReference>
<evidence type="ECO:0000256" key="1">
    <source>
        <dbReference type="ARBA" id="ARBA00004479"/>
    </source>
</evidence>
<name>A0A673TAD0_SURSU</name>
<dbReference type="PANTHER" id="PTHR48423">
    <property type="entry name" value="INTERLEUKIN-27 RECEPTOR SUBUNIT ALPHA"/>
    <property type="match status" value="1"/>
</dbReference>
<evidence type="ECO:0000256" key="5">
    <source>
        <dbReference type="ARBA" id="ARBA00022737"/>
    </source>
</evidence>
<evidence type="ECO:0000313" key="16">
    <source>
        <dbReference type="Ensembl" id="ENSSSUP00005005904.1"/>
    </source>
</evidence>
<feature type="domain" description="Fibronectin type-III" evidence="15">
    <location>
        <begin position="362"/>
        <end position="456"/>
    </location>
</feature>
<sequence>MFVLRGVQRHLRFAQRPDLNEKFYKMSGKPEPMAVFSVFQTTFLLALLSLRMYQSQVFSEPLPLAPKSLEISIDSTHQRLHLQWRVHNLAYHRELKMVFQIEISRIKTSNVIWVENYSTTVKWNQVLRWSWESQLPLECTQHFVRMRSGAADAQIPEPRFWGDWTSWEEVAVQSSLGHHPLSVFPKDKLVEEGSNVTVCYVSRSHHNNISCYLEGIQIHGEQLDPNVCVFHLNNVPFIRDTGTNMYCKMDPGGVIKGIVLFVSKVFEEPKDFSCETRDLKTLSCTWDPGKDTGLLTQLSPSYTLFESFSGKKVICTHKSWCDWQAAPDSQEMYNFTLTAGNDLRKRSVHLLFNLTHRVHPMAPFNVLFKNVSPTNAAMTWRVHSIGNYSTLLCQVELYGEGKVIQKQNVSVVANGELLVRNLEPYTEYVAQVRCAHASHFWRWSEWTRDNFTTAEAAPSEAPDVWREVKSVQGHRVVTLFWKPLSKLQAKGKILFYNVVLENLDGPSTMKLLSIPAPANCTELALDHHSYQIHVTANNSVGTSPAAVITLSRDPGNKDVEEARVKGTKDGFSLSWKPQPRDVTGYIVEWCEHPRDPRCDLQWKSLGPNTTSTVVSSDAFRPGVRYNFRIYGISTERIPYLLEKKTGYSQELAPSDSPQVHIGNLTASSFTLSWKGWPAEPQPGFLRGYSLYLKSKAVQCLPGSEKAVLPDGSVCCKYKIDNPKQKTFVVQNLQPASFYEFFLTPYTSAGEGPLGTFTKVTTQDEYSRILIRILVPMILCILLLTILCYLKSQWMKEKCYPDIPDPYKSSVLSLIKSKENPRLTIMNVKDCVPDAIEVINKREGARKSLIETEPTKPTYLHLLPTEKSYPGPGPCICFENFTYNQAASESCGPVPGPPKEQPSQLGLLTSSENVLKALGKTYVNSLGEIPAGETNLNYVSQLASPLCGDKSSLPTNPPEPALCSEYKMQMAIPMGLASPPSITPLDEDITVQSYTQTGKLCVRSAQRCLPEPVCTRHQGHSRPSAQAVLETTPPLPPHALLSHQHRTAKTEAEDPRLRVKWLSAGPNGPTQTGLLFRLFNLFHTQH</sequence>
<dbReference type="InterPro" id="IPR040817">
    <property type="entry name" value="LIFR_D2"/>
</dbReference>
<keyword evidence="4" id="KW-0732">Signal</keyword>
<evidence type="ECO:0000256" key="3">
    <source>
        <dbReference type="ARBA" id="ARBA00022692"/>
    </source>
</evidence>
<dbReference type="OMA" id="GKMMQYN"/>
<protein>
    <recommendedName>
        <fullName evidence="12">Oncostatin-M-specific receptor subunit beta</fullName>
    </recommendedName>
    <alternativeName>
        <fullName evidence="13">Interleukin-31 receptor subunit beta</fullName>
    </alternativeName>
</protein>
<evidence type="ECO:0000256" key="7">
    <source>
        <dbReference type="ARBA" id="ARBA00023136"/>
    </source>
</evidence>
<comment type="subunit">
    <text evidence="11">Heterodimer composed of OSMR and IL6ST (type II OSM receptor). Heterodimer with IL31RA to form the IL31 receptor.</text>
</comment>
<gene>
    <name evidence="16" type="primary">OSMR</name>
</gene>
<dbReference type="AlphaFoldDB" id="A0A673TAD0"/>
<feature type="transmembrane region" description="Helical" evidence="14">
    <location>
        <begin position="768"/>
        <end position="789"/>
    </location>
</feature>
<dbReference type="GO" id="GO:0038165">
    <property type="term" value="P:oncostatin-M-mediated signaling pathway"/>
    <property type="evidence" value="ECO:0007669"/>
    <property type="project" value="UniProtKB-ARBA"/>
</dbReference>